<feature type="compositionally biased region" description="Low complexity" evidence="1">
    <location>
        <begin position="97"/>
        <end position="106"/>
    </location>
</feature>
<reference evidence="2 3" key="1">
    <citation type="journal article" date="2021" name="Sci. Rep.">
        <title>Genome sequencing of the multicellular alga Astrephomene provides insights into convergent evolution of germ-soma differentiation.</title>
        <authorList>
            <person name="Yamashita S."/>
            <person name="Yamamoto K."/>
            <person name="Matsuzaki R."/>
            <person name="Suzuki S."/>
            <person name="Yamaguchi H."/>
            <person name="Hirooka S."/>
            <person name="Minakuchi Y."/>
            <person name="Miyagishima S."/>
            <person name="Kawachi M."/>
            <person name="Toyoda A."/>
            <person name="Nozaki H."/>
        </authorList>
    </citation>
    <scope>NUCLEOTIDE SEQUENCE [LARGE SCALE GENOMIC DNA]</scope>
    <source>
        <strain evidence="2 3">NIES-4017</strain>
    </source>
</reference>
<organism evidence="2 3">
    <name type="scientific">Astrephomene gubernaculifera</name>
    <dbReference type="NCBI Taxonomy" id="47775"/>
    <lineage>
        <taxon>Eukaryota</taxon>
        <taxon>Viridiplantae</taxon>
        <taxon>Chlorophyta</taxon>
        <taxon>core chlorophytes</taxon>
        <taxon>Chlorophyceae</taxon>
        <taxon>CS clade</taxon>
        <taxon>Chlamydomonadales</taxon>
        <taxon>Astrephomenaceae</taxon>
        <taxon>Astrephomene</taxon>
    </lineage>
</organism>
<gene>
    <name evidence="2" type="ORF">Agub_g10865</name>
</gene>
<evidence type="ECO:0000313" key="2">
    <source>
        <dbReference type="EMBL" id="GFR48915.1"/>
    </source>
</evidence>
<dbReference type="AlphaFoldDB" id="A0AAD3DVL5"/>
<evidence type="ECO:0000256" key="1">
    <source>
        <dbReference type="SAM" id="MobiDB-lite"/>
    </source>
</evidence>
<feature type="region of interest" description="Disordered" evidence="1">
    <location>
        <begin position="1"/>
        <end position="106"/>
    </location>
</feature>
<protein>
    <submittedName>
        <fullName evidence="2">Uncharacterized protein</fullName>
    </submittedName>
</protein>
<accession>A0AAD3DVL5</accession>
<sequence length="352" mass="38105">MPCHTAVPGRFGSRCPKTLLGPRTPVLRAHRTSSPAAAPIGNPSPNPSSYPAPGSPCSTPHASTSLSSLPPPPPPQPSAPPPPPTTPPSVPAPEPPSAAAAAADPCPRSQLLARRRERVTAEIIQAASRARLPASPDQLRWGLAALESLLPGGALAPNLDTLGAVDWARLATDPASVASKLVLLKSHYPRLDLGPALAVQPRLLMRPAEQLEREARQVRSLLSGAADPERLLSAVPELLSPALLVSVLVSINKWFHLERDPLEVLEADPDIVRRAQVRMAMHRSGTCRWTLYSWTRRATGWRRCCTIRRDARTGRGTWMSGGRTRERAVCKQEVVDRYAWKRGRKGNTKPHE</sequence>
<proteinExistence type="predicted"/>
<keyword evidence="3" id="KW-1185">Reference proteome</keyword>
<dbReference type="EMBL" id="BMAR01000027">
    <property type="protein sequence ID" value="GFR48915.1"/>
    <property type="molecule type" value="Genomic_DNA"/>
</dbReference>
<feature type="compositionally biased region" description="Pro residues" evidence="1">
    <location>
        <begin position="69"/>
        <end position="96"/>
    </location>
</feature>
<name>A0AAD3DVL5_9CHLO</name>
<feature type="compositionally biased region" description="Pro residues" evidence="1">
    <location>
        <begin position="42"/>
        <end position="54"/>
    </location>
</feature>
<evidence type="ECO:0000313" key="3">
    <source>
        <dbReference type="Proteomes" id="UP001054857"/>
    </source>
</evidence>
<feature type="compositionally biased region" description="Low complexity" evidence="1">
    <location>
        <begin position="55"/>
        <end position="68"/>
    </location>
</feature>
<dbReference type="Proteomes" id="UP001054857">
    <property type="component" value="Unassembled WGS sequence"/>
</dbReference>
<comment type="caution">
    <text evidence="2">The sequence shown here is derived from an EMBL/GenBank/DDBJ whole genome shotgun (WGS) entry which is preliminary data.</text>
</comment>